<dbReference type="EMBL" id="JAOTPL010000015">
    <property type="protein sequence ID" value="MCU7694924.1"/>
    <property type="molecule type" value="Genomic_DNA"/>
</dbReference>
<feature type="domain" description="Endonuclease/exonuclease/phosphatase" evidence="1">
    <location>
        <begin position="51"/>
        <end position="304"/>
    </location>
</feature>
<sequence>MQKIFLVLAALAFFIVSCKKKIQEPVPPEPDPPVNDTANLKNYNKDITIVNWNIEWFGSSTFNGNLDVQETNAGKILKYLNADLYGICEVVDTARFGRMIRNVLGDEYRYVISPYPTVAQKMAVVYNRHIFRKVKTRVFLGLSSSARVSFAYGRFPFQLDADVVVNGARHPVSVYLLHAKAGSDQNSYNSRFNGSDEMKDSLDLLAGKKFIIIGDFNDHLNGSITYGKPSPYKNFIDDQARYFGVTYALNVPGYKSTINYENSVIDQQVASSPFAIWYVSSSAKIRTDVKTVVSDFDKRNTSDHYPVSSQYRVTH</sequence>
<keyword evidence="2" id="KW-0255">Endonuclease</keyword>
<dbReference type="SUPFAM" id="SSF56219">
    <property type="entry name" value="DNase I-like"/>
    <property type="match status" value="1"/>
</dbReference>
<accession>A0AAE3INM1</accession>
<comment type="caution">
    <text evidence="2">The sequence shown here is derived from an EMBL/GenBank/DDBJ whole genome shotgun (WGS) entry which is preliminary data.</text>
</comment>
<protein>
    <submittedName>
        <fullName evidence="2">Endonuclease/exonuclease/phosphatase family protein</fullName>
    </submittedName>
</protein>
<proteinExistence type="predicted"/>
<gene>
    <name evidence="2" type="ORF">OD355_10390</name>
</gene>
<dbReference type="RefSeq" id="WP_263038409.1">
    <property type="nucleotide sequence ID" value="NZ_JAOTPL010000015.1"/>
</dbReference>
<dbReference type="Pfam" id="PF03372">
    <property type="entry name" value="Exo_endo_phos"/>
    <property type="match status" value="1"/>
</dbReference>
<dbReference type="GO" id="GO:0004519">
    <property type="term" value="F:endonuclease activity"/>
    <property type="evidence" value="ECO:0007669"/>
    <property type="project" value="UniProtKB-KW"/>
</dbReference>
<dbReference type="Gene3D" id="3.60.10.10">
    <property type="entry name" value="Endonuclease/exonuclease/phosphatase"/>
    <property type="match status" value="1"/>
</dbReference>
<organism evidence="2 3">
    <name type="scientific">Haoranjiania flava</name>
    <dbReference type="NCBI Taxonomy" id="1856322"/>
    <lineage>
        <taxon>Bacteria</taxon>
        <taxon>Pseudomonadati</taxon>
        <taxon>Bacteroidota</taxon>
        <taxon>Chitinophagia</taxon>
        <taxon>Chitinophagales</taxon>
        <taxon>Chitinophagaceae</taxon>
        <taxon>Haoranjiania</taxon>
    </lineage>
</organism>
<keyword evidence="2" id="KW-0378">Hydrolase</keyword>
<evidence type="ECO:0000313" key="2">
    <source>
        <dbReference type="EMBL" id="MCU7694924.1"/>
    </source>
</evidence>
<reference evidence="2" key="1">
    <citation type="submission" date="2022-10" db="EMBL/GenBank/DDBJ databases">
        <authorList>
            <person name="Kim H.S."/>
            <person name="Kim J.-S."/>
            <person name="Suh M.K."/>
            <person name="Eom M.K."/>
            <person name="Lee J.-S."/>
        </authorList>
    </citation>
    <scope>NUCLEOTIDE SEQUENCE</scope>
    <source>
        <strain evidence="2">LIP-5</strain>
    </source>
</reference>
<evidence type="ECO:0000259" key="1">
    <source>
        <dbReference type="Pfam" id="PF03372"/>
    </source>
</evidence>
<evidence type="ECO:0000313" key="3">
    <source>
        <dbReference type="Proteomes" id="UP001209317"/>
    </source>
</evidence>
<dbReference type="InterPro" id="IPR005135">
    <property type="entry name" value="Endo/exonuclease/phosphatase"/>
</dbReference>
<keyword evidence="2" id="KW-0540">Nuclease</keyword>
<name>A0AAE3INM1_9BACT</name>
<dbReference type="InterPro" id="IPR036691">
    <property type="entry name" value="Endo/exonu/phosph_ase_sf"/>
</dbReference>
<dbReference type="AlphaFoldDB" id="A0AAE3INM1"/>
<dbReference type="Proteomes" id="UP001209317">
    <property type="component" value="Unassembled WGS sequence"/>
</dbReference>
<keyword evidence="3" id="KW-1185">Reference proteome</keyword>
<dbReference type="PROSITE" id="PS51257">
    <property type="entry name" value="PROKAR_LIPOPROTEIN"/>
    <property type="match status" value="1"/>
</dbReference>